<evidence type="ECO:0000256" key="1">
    <source>
        <dbReference type="SAM" id="Phobius"/>
    </source>
</evidence>
<keyword evidence="1" id="KW-1133">Transmembrane helix</keyword>
<reference evidence="2 3" key="1">
    <citation type="submission" date="2014-01" db="EMBL/GenBank/DDBJ databases">
        <title>Actinotalea ferrariae CF5-4.</title>
        <authorList>
            <person name="Chen F."/>
            <person name="Li Y."/>
            <person name="Wang G."/>
        </authorList>
    </citation>
    <scope>NUCLEOTIDE SEQUENCE [LARGE SCALE GENOMIC DNA]</scope>
    <source>
        <strain evidence="2 3">CF5-4</strain>
    </source>
</reference>
<keyword evidence="1" id="KW-0812">Transmembrane</keyword>
<keyword evidence="1" id="KW-0472">Membrane</keyword>
<organism evidence="2 3">
    <name type="scientific">Actinotalea ferrariae CF5-4</name>
    <dbReference type="NCBI Taxonomy" id="948458"/>
    <lineage>
        <taxon>Bacteria</taxon>
        <taxon>Bacillati</taxon>
        <taxon>Actinomycetota</taxon>
        <taxon>Actinomycetes</taxon>
        <taxon>Micrococcales</taxon>
        <taxon>Cellulomonadaceae</taxon>
        <taxon>Actinotalea</taxon>
    </lineage>
</organism>
<protein>
    <submittedName>
        <fullName evidence="2">Uncharacterized protein</fullName>
    </submittedName>
</protein>
<feature type="transmembrane region" description="Helical" evidence="1">
    <location>
        <begin position="35"/>
        <end position="57"/>
    </location>
</feature>
<evidence type="ECO:0000313" key="3">
    <source>
        <dbReference type="Proteomes" id="UP000019753"/>
    </source>
</evidence>
<evidence type="ECO:0000313" key="2">
    <source>
        <dbReference type="EMBL" id="EYR63487.1"/>
    </source>
</evidence>
<dbReference type="RefSeq" id="WP_034225822.1">
    <property type="nucleotide sequence ID" value="NZ_AXCW01000090.1"/>
</dbReference>
<keyword evidence="3" id="KW-1185">Reference proteome</keyword>
<accession>A0A021VWP7</accession>
<proteinExistence type="predicted"/>
<sequence length="60" mass="5785">MDKQTRDFALAALGLAIVLFGALVGGGVPVAAVGVVVFVAFGISAVVRCAGAGAGALRGR</sequence>
<gene>
    <name evidence="2" type="ORF">N866_20255</name>
</gene>
<dbReference type="AlphaFoldDB" id="A0A021VWP7"/>
<dbReference type="EMBL" id="AXCW01000090">
    <property type="protein sequence ID" value="EYR63487.1"/>
    <property type="molecule type" value="Genomic_DNA"/>
</dbReference>
<comment type="caution">
    <text evidence="2">The sequence shown here is derived from an EMBL/GenBank/DDBJ whole genome shotgun (WGS) entry which is preliminary data.</text>
</comment>
<dbReference type="Proteomes" id="UP000019753">
    <property type="component" value="Unassembled WGS sequence"/>
</dbReference>
<name>A0A021VWP7_9CELL</name>